<keyword evidence="1" id="KW-0812">Transmembrane</keyword>
<protein>
    <recommendedName>
        <fullName evidence="2">Bacterial PH domain-containing protein</fullName>
    </recommendedName>
</protein>
<feature type="transmembrane region" description="Helical" evidence="1">
    <location>
        <begin position="46"/>
        <end position="65"/>
    </location>
</feature>
<comment type="caution">
    <text evidence="3">The sequence shown here is derived from an EMBL/GenBank/DDBJ whole genome shotgun (WGS) entry which is preliminary data.</text>
</comment>
<feature type="domain" description="Bacterial PH" evidence="2">
    <location>
        <begin position="12"/>
        <end position="127"/>
    </location>
</feature>
<evidence type="ECO:0000313" key="3">
    <source>
        <dbReference type="EMBL" id="HCL03549.1"/>
    </source>
</evidence>
<dbReference type="EMBL" id="DPVV01000475">
    <property type="protein sequence ID" value="HCL03549.1"/>
    <property type="molecule type" value="Genomic_DNA"/>
</dbReference>
<organism evidence="3 4">
    <name type="scientific">Lachnoclostridium phytofermentans</name>
    <dbReference type="NCBI Taxonomy" id="66219"/>
    <lineage>
        <taxon>Bacteria</taxon>
        <taxon>Bacillati</taxon>
        <taxon>Bacillota</taxon>
        <taxon>Clostridia</taxon>
        <taxon>Lachnospirales</taxon>
        <taxon>Lachnospiraceae</taxon>
    </lineage>
</organism>
<keyword evidence="1" id="KW-0472">Membrane</keyword>
<name>A0A3D2X8S1_9FIRM</name>
<evidence type="ECO:0000313" key="4">
    <source>
        <dbReference type="Proteomes" id="UP000262969"/>
    </source>
</evidence>
<feature type="transmembrane region" description="Helical" evidence="1">
    <location>
        <begin position="21"/>
        <end position="40"/>
    </location>
</feature>
<gene>
    <name evidence="3" type="ORF">DHW61_14260</name>
</gene>
<keyword evidence="1" id="KW-1133">Transmembrane helix</keyword>
<dbReference type="Proteomes" id="UP000262969">
    <property type="component" value="Unassembled WGS sequence"/>
</dbReference>
<sequence>MAIIIQRLKRMKEIIIQTRKKYVEIAIASIVFLAIIYLFANTWIHYVIGILGTLMFVTMWLAQGITPEGFLSMYKYKERISWDEIEKIIVIESKDIKIKLSGGFMQQTFCFKKSEYDKVITILKEKLPVQTQLETIFHK</sequence>
<dbReference type="Pfam" id="PF20794">
    <property type="entry name" value="bPH_7"/>
    <property type="match status" value="1"/>
</dbReference>
<reference evidence="3 4" key="1">
    <citation type="journal article" date="2018" name="Nat. Biotechnol.">
        <title>A standardized bacterial taxonomy based on genome phylogeny substantially revises the tree of life.</title>
        <authorList>
            <person name="Parks D.H."/>
            <person name="Chuvochina M."/>
            <person name="Waite D.W."/>
            <person name="Rinke C."/>
            <person name="Skarshewski A."/>
            <person name="Chaumeil P.A."/>
            <person name="Hugenholtz P."/>
        </authorList>
    </citation>
    <scope>NUCLEOTIDE SEQUENCE [LARGE SCALE GENOMIC DNA]</scope>
    <source>
        <strain evidence="3">UBA11728</strain>
    </source>
</reference>
<dbReference type="AlphaFoldDB" id="A0A3D2X8S1"/>
<dbReference type="InterPro" id="IPR048871">
    <property type="entry name" value="PH_7_bact"/>
</dbReference>
<accession>A0A3D2X8S1</accession>
<evidence type="ECO:0000256" key="1">
    <source>
        <dbReference type="SAM" id="Phobius"/>
    </source>
</evidence>
<evidence type="ECO:0000259" key="2">
    <source>
        <dbReference type="Pfam" id="PF20794"/>
    </source>
</evidence>
<proteinExistence type="predicted"/>